<evidence type="ECO:0000256" key="3">
    <source>
        <dbReference type="ARBA" id="ARBA00022980"/>
    </source>
</evidence>
<name>A0ABS1E8Q2_9GAMM</name>
<dbReference type="InterPro" id="IPR020930">
    <property type="entry name" value="Ribosomal_uL5_bac-type"/>
</dbReference>
<dbReference type="InterPro" id="IPR037121">
    <property type="entry name" value="Ribosomal_bL25_C"/>
</dbReference>
<dbReference type="Gene3D" id="2.170.120.20">
    <property type="entry name" value="Ribosomal protein L25, beta domain"/>
    <property type="match status" value="1"/>
</dbReference>
<dbReference type="NCBIfam" id="NF004130">
    <property type="entry name" value="PRK05618.1-5"/>
    <property type="match status" value="1"/>
</dbReference>
<keyword evidence="1 5" id="KW-0699">rRNA-binding</keyword>
<dbReference type="Pfam" id="PF14693">
    <property type="entry name" value="Ribosomal_TL5_C"/>
    <property type="match status" value="1"/>
</dbReference>
<dbReference type="Pfam" id="PF01386">
    <property type="entry name" value="Ribosomal_L25p"/>
    <property type="match status" value="1"/>
</dbReference>
<gene>
    <name evidence="5" type="primary">rplY</name>
    <name evidence="5" type="synonym">ctc</name>
    <name evidence="8" type="ORF">CKO13_09715</name>
</gene>
<dbReference type="NCBIfam" id="NF004128">
    <property type="entry name" value="PRK05618.1-2"/>
    <property type="match status" value="1"/>
</dbReference>
<dbReference type="InterPro" id="IPR011035">
    <property type="entry name" value="Ribosomal_bL25/Gln-tRNA_synth"/>
</dbReference>
<proteinExistence type="inferred from homology"/>
<dbReference type="PANTHER" id="PTHR33284:SF1">
    <property type="entry name" value="RIBOSOMAL PROTEIN L25_GLN-TRNA SYNTHETASE, ANTI-CODON-BINDING DOMAIN-CONTAINING PROTEIN"/>
    <property type="match status" value="1"/>
</dbReference>
<dbReference type="HAMAP" id="MF_01334">
    <property type="entry name" value="Ribosomal_bL25_CTC"/>
    <property type="match status" value="1"/>
</dbReference>
<comment type="caution">
    <text evidence="8">The sequence shown here is derived from an EMBL/GenBank/DDBJ whole genome shotgun (WGS) entry which is preliminary data.</text>
</comment>
<dbReference type="RefSeq" id="WP_200260263.1">
    <property type="nucleotide sequence ID" value="NZ_NRSH01000124.1"/>
</dbReference>
<organism evidence="8 9">
    <name type="scientific">Halorhodospira neutriphila</name>
    <dbReference type="NCBI Taxonomy" id="168379"/>
    <lineage>
        <taxon>Bacteria</taxon>
        <taxon>Pseudomonadati</taxon>
        <taxon>Pseudomonadota</taxon>
        <taxon>Gammaproteobacteria</taxon>
        <taxon>Chromatiales</taxon>
        <taxon>Ectothiorhodospiraceae</taxon>
        <taxon>Halorhodospira</taxon>
    </lineage>
</organism>
<evidence type="ECO:0000256" key="5">
    <source>
        <dbReference type="HAMAP-Rule" id="MF_01334"/>
    </source>
</evidence>
<reference evidence="8 9" key="1">
    <citation type="journal article" date="2020" name="Microorganisms">
        <title>Osmotic Adaptation and Compatible Solute Biosynthesis of Phototrophic Bacteria as Revealed from Genome Analyses.</title>
        <authorList>
            <person name="Imhoff J.F."/>
            <person name="Rahn T."/>
            <person name="Kunzel S."/>
            <person name="Keller A."/>
            <person name="Neulinger S.C."/>
        </authorList>
    </citation>
    <scope>NUCLEOTIDE SEQUENCE [LARGE SCALE GENOMIC DNA]</scope>
    <source>
        <strain evidence="8 9">DSM 15116</strain>
    </source>
</reference>
<comment type="subunit">
    <text evidence="5">Part of the 50S ribosomal subunit; part of the 5S rRNA/L5/L18/L25 subcomplex. Contacts the 5S rRNA. Binds to the 5S rRNA independently of L5 and L18.</text>
</comment>
<dbReference type="SUPFAM" id="SSF50715">
    <property type="entry name" value="Ribosomal protein L25-like"/>
    <property type="match status" value="1"/>
</dbReference>
<evidence type="ECO:0000259" key="7">
    <source>
        <dbReference type="Pfam" id="PF14693"/>
    </source>
</evidence>
<evidence type="ECO:0000313" key="8">
    <source>
        <dbReference type="EMBL" id="MBK1727288.1"/>
    </source>
</evidence>
<evidence type="ECO:0000313" key="9">
    <source>
        <dbReference type="Proteomes" id="UP000738126"/>
    </source>
</evidence>
<dbReference type="InterPro" id="IPR020057">
    <property type="entry name" value="Ribosomal_bL25_b-dom"/>
</dbReference>
<dbReference type="InterPro" id="IPR001021">
    <property type="entry name" value="Ribosomal_bL25_long"/>
</dbReference>
<accession>A0ABS1E8Q2</accession>
<keyword evidence="2 5" id="KW-0694">RNA-binding</keyword>
<protein>
    <recommendedName>
        <fullName evidence="5">Large ribosomal subunit protein bL25</fullName>
    </recommendedName>
    <alternativeName>
        <fullName evidence="5">General stress protein CTC</fullName>
    </alternativeName>
</protein>
<dbReference type="EMBL" id="NRSH01000124">
    <property type="protein sequence ID" value="MBK1727288.1"/>
    <property type="molecule type" value="Genomic_DNA"/>
</dbReference>
<feature type="domain" description="Large ribosomal subunit protein bL25 beta" evidence="7">
    <location>
        <begin position="103"/>
        <end position="192"/>
    </location>
</feature>
<evidence type="ECO:0000256" key="2">
    <source>
        <dbReference type="ARBA" id="ARBA00022884"/>
    </source>
</evidence>
<dbReference type="PANTHER" id="PTHR33284">
    <property type="entry name" value="RIBOSOMAL PROTEIN L25/GLN-TRNA SYNTHETASE, ANTI-CODON-BINDING DOMAIN-CONTAINING PROTEIN"/>
    <property type="match status" value="1"/>
</dbReference>
<dbReference type="CDD" id="cd00495">
    <property type="entry name" value="Ribosomal_L25_TL5_CTC"/>
    <property type="match status" value="1"/>
</dbReference>
<comment type="function">
    <text evidence="5">This is one of the proteins that binds to the 5S RNA in the ribosome where it forms part of the central protuberance.</text>
</comment>
<dbReference type="InterPro" id="IPR029751">
    <property type="entry name" value="Ribosomal_L25_dom"/>
</dbReference>
<keyword evidence="4 5" id="KW-0687">Ribonucleoprotein</keyword>
<dbReference type="GO" id="GO:0005840">
    <property type="term" value="C:ribosome"/>
    <property type="evidence" value="ECO:0007669"/>
    <property type="project" value="UniProtKB-KW"/>
</dbReference>
<dbReference type="NCBIfam" id="TIGR00731">
    <property type="entry name" value="bL25_bact_ctc"/>
    <property type="match status" value="1"/>
</dbReference>
<keyword evidence="9" id="KW-1185">Reference proteome</keyword>
<comment type="similarity">
    <text evidence="5">Belongs to the bacterial ribosomal protein bL25 family. CTC subfamily.</text>
</comment>
<dbReference type="NCBIfam" id="NF004612">
    <property type="entry name" value="PRK05943.1"/>
    <property type="match status" value="1"/>
</dbReference>
<dbReference type="Proteomes" id="UP000738126">
    <property type="component" value="Unassembled WGS sequence"/>
</dbReference>
<dbReference type="InterPro" id="IPR020056">
    <property type="entry name" value="Rbsml_bL25/Gln-tRNA_synth_N"/>
</dbReference>
<evidence type="ECO:0000256" key="4">
    <source>
        <dbReference type="ARBA" id="ARBA00023274"/>
    </source>
</evidence>
<sequence>MTVEMTLDAQPRTETGRGAMRRLRQQRRVPGVVYGAGKESQPVALESDQLYRLLQEESFFSTVLTVNVGSDQEQAIVKDLQRHPYKPLVQHIDLQRVRSDQPIAVHVPIHVEGEEVAPGVRRGGVLHHDMLDLEVVCLPKDLPPFIRVDASRLNVGQAVHLSDLELPEGVEPAMLQQGGDPNAPVVSIQATRKTRGASAEESSGSE</sequence>
<evidence type="ECO:0000259" key="6">
    <source>
        <dbReference type="Pfam" id="PF01386"/>
    </source>
</evidence>
<feature type="domain" description="Large ribosomal subunit protein bL25 L25" evidence="6">
    <location>
        <begin position="7"/>
        <end position="94"/>
    </location>
</feature>
<dbReference type="Gene3D" id="2.40.240.10">
    <property type="entry name" value="Ribosomal Protein L25, Chain P"/>
    <property type="match status" value="1"/>
</dbReference>
<keyword evidence="3 5" id="KW-0689">Ribosomal protein</keyword>
<evidence type="ECO:0000256" key="1">
    <source>
        <dbReference type="ARBA" id="ARBA00022730"/>
    </source>
</evidence>